<proteinExistence type="predicted"/>
<comment type="caution">
    <text evidence="1">The sequence shown here is derived from an EMBL/GenBank/DDBJ whole genome shotgun (WGS) entry which is preliminary data.</text>
</comment>
<sequence length="82" mass="9292">MAEFDSIDRALGEAPETYLTQLDIPQIPTRKSVRLLLWQPRHCQQYLRTVPGLGSSTRTTLDDMVKEAVASAKKHPTATQRR</sequence>
<accession>X8ALE5</accession>
<gene>
    <name evidence="1" type="ORF">I553_2311</name>
</gene>
<reference evidence="1" key="1">
    <citation type="submission" date="2014-01" db="EMBL/GenBank/DDBJ databases">
        <authorList>
            <person name="Brown-Elliot B."/>
            <person name="Wallace R."/>
            <person name="Lenaerts A."/>
            <person name="Ordway D."/>
            <person name="DeGroote M.A."/>
            <person name="Parker T."/>
            <person name="Sizemore C."/>
            <person name="Tallon L.J."/>
            <person name="Sadzewicz L.K."/>
            <person name="Sengamalay N."/>
            <person name="Fraser C.M."/>
            <person name="Hine E."/>
            <person name="Shefchek K.A."/>
            <person name="Das S.P."/>
            <person name="Tettelin H."/>
        </authorList>
    </citation>
    <scope>NUCLEOTIDE SEQUENCE [LARGE SCALE GENOMIC DNA]</scope>
    <source>
        <strain evidence="1">4042</strain>
    </source>
</reference>
<organism evidence="1">
    <name type="scientific">Mycobacterium xenopi 4042</name>
    <dbReference type="NCBI Taxonomy" id="1299334"/>
    <lineage>
        <taxon>Bacteria</taxon>
        <taxon>Bacillati</taxon>
        <taxon>Actinomycetota</taxon>
        <taxon>Actinomycetes</taxon>
        <taxon>Mycobacteriales</taxon>
        <taxon>Mycobacteriaceae</taxon>
        <taxon>Mycobacterium</taxon>
    </lineage>
</organism>
<name>X8ALE5_MYCXE</name>
<dbReference type="AlphaFoldDB" id="X8ALE5"/>
<dbReference type="EMBL" id="JAOB01000052">
    <property type="protein sequence ID" value="EUA32712.1"/>
    <property type="molecule type" value="Genomic_DNA"/>
</dbReference>
<protein>
    <submittedName>
        <fullName evidence="1">Uncharacterized protein</fullName>
    </submittedName>
</protein>
<evidence type="ECO:0000313" key="1">
    <source>
        <dbReference type="EMBL" id="EUA32712.1"/>
    </source>
</evidence>